<gene>
    <name evidence="2" type="ORF">S03H2_56843</name>
</gene>
<comment type="caution">
    <text evidence="2">The sequence shown here is derived from an EMBL/GenBank/DDBJ whole genome shotgun (WGS) entry which is preliminary data.</text>
</comment>
<dbReference type="Pfam" id="PF04208">
    <property type="entry name" value="MtrA"/>
    <property type="match status" value="1"/>
</dbReference>
<feature type="non-terminal residue" evidence="2">
    <location>
        <position position="136"/>
    </location>
</feature>
<evidence type="ECO:0008006" key="3">
    <source>
        <dbReference type="Google" id="ProtNLM"/>
    </source>
</evidence>
<dbReference type="GO" id="GO:0016740">
    <property type="term" value="F:transferase activity"/>
    <property type="evidence" value="ECO:0007669"/>
    <property type="project" value="UniProtKB-KW"/>
</dbReference>
<accession>X1J499</accession>
<evidence type="ECO:0000313" key="2">
    <source>
        <dbReference type="EMBL" id="GAH89531.1"/>
    </source>
</evidence>
<keyword evidence="1" id="KW-0808">Transferase</keyword>
<evidence type="ECO:0000256" key="1">
    <source>
        <dbReference type="ARBA" id="ARBA00022679"/>
    </source>
</evidence>
<dbReference type="InterPro" id="IPR030688">
    <property type="entry name" value="MeTrfase_MtrA/MtxA"/>
</dbReference>
<name>X1J499_9ZZZZ</name>
<organism evidence="2">
    <name type="scientific">marine sediment metagenome</name>
    <dbReference type="NCBI Taxonomy" id="412755"/>
    <lineage>
        <taxon>unclassified sequences</taxon>
        <taxon>metagenomes</taxon>
        <taxon>ecological metagenomes</taxon>
    </lineage>
</organism>
<dbReference type="EMBL" id="BARU01036403">
    <property type="protein sequence ID" value="GAH89531.1"/>
    <property type="molecule type" value="Genomic_DNA"/>
</dbReference>
<dbReference type="AlphaFoldDB" id="X1J499"/>
<proteinExistence type="predicted"/>
<sequence>MAEIRKTQPALGYPPEEGCYLRGNDYSPVAVVVILKWRREEIPQSIEEFVRTGLESGAALSGTLQTENVGLEKVICNVIANSNIRYLIVCGPESPGHFVGDCIRALYENGIDENRRIIGTKAPAPYLFNIPEDWVD</sequence>
<protein>
    <recommendedName>
        <fullName evidence="3">Tetrahydromethanopterin S-methyltransferase subunit A</fullName>
    </recommendedName>
</protein>
<reference evidence="2" key="1">
    <citation type="journal article" date="2014" name="Front. Microbiol.">
        <title>High frequency of phylogenetically diverse reductive dehalogenase-homologous genes in deep subseafloor sedimentary metagenomes.</title>
        <authorList>
            <person name="Kawai M."/>
            <person name="Futagami T."/>
            <person name="Toyoda A."/>
            <person name="Takaki Y."/>
            <person name="Nishi S."/>
            <person name="Hori S."/>
            <person name="Arai W."/>
            <person name="Tsubouchi T."/>
            <person name="Morono Y."/>
            <person name="Uchiyama I."/>
            <person name="Ito T."/>
            <person name="Fujiyama A."/>
            <person name="Inagaki F."/>
            <person name="Takami H."/>
        </authorList>
    </citation>
    <scope>NUCLEOTIDE SEQUENCE</scope>
    <source>
        <strain evidence="2">Expedition CK06-06</strain>
    </source>
</reference>